<dbReference type="InterPro" id="IPR023997">
    <property type="entry name" value="TonB-dep_OMP_SusC/RagA_CS"/>
</dbReference>
<keyword evidence="6 7" id="KW-0998">Cell outer membrane</keyword>
<feature type="chain" id="PRO_5013951298" description="TonB-dependent receptor plug domain-containing protein" evidence="8">
    <location>
        <begin position="21"/>
        <end position="1060"/>
    </location>
</feature>
<evidence type="ECO:0000256" key="8">
    <source>
        <dbReference type="SAM" id="SignalP"/>
    </source>
</evidence>
<dbReference type="Proteomes" id="UP000223749">
    <property type="component" value="Chromosome"/>
</dbReference>
<dbReference type="Gene3D" id="2.60.40.1120">
    <property type="entry name" value="Carboxypeptidase-like, regulatory domain"/>
    <property type="match status" value="1"/>
</dbReference>
<evidence type="ECO:0000256" key="2">
    <source>
        <dbReference type="ARBA" id="ARBA00022448"/>
    </source>
</evidence>
<dbReference type="InterPro" id="IPR023996">
    <property type="entry name" value="TonB-dep_OMP_SusC/RagA"/>
</dbReference>
<evidence type="ECO:0000256" key="4">
    <source>
        <dbReference type="ARBA" id="ARBA00022692"/>
    </source>
</evidence>
<proteinExistence type="inferred from homology"/>
<evidence type="ECO:0000256" key="1">
    <source>
        <dbReference type="ARBA" id="ARBA00004571"/>
    </source>
</evidence>
<dbReference type="InterPro" id="IPR037066">
    <property type="entry name" value="Plug_dom_sf"/>
</dbReference>
<dbReference type="GO" id="GO:0009279">
    <property type="term" value="C:cell outer membrane"/>
    <property type="evidence" value="ECO:0007669"/>
    <property type="project" value="UniProtKB-SubCell"/>
</dbReference>
<keyword evidence="3 7" id="KW-1134">Transmembrane beta strand</keyword>
<comment type="subcellular location">
    <subcellularLocation>
        <location evidence="1 7">Cell outer membrane</location>
        <topology evidence="1 7">Multi-pass membrane protein</topology>
    </subcellularLocation>
</comment>
<sequence length="1060" mass="118254">MKKTILTIVLAMLCLNVAFPQNSIIKAKVIDQYGKPISGVTITIKGAANKTKTDEQGIFILRNFQLGQTLILSHLGFQTKELLYNQVSDTIVLESVQQTLKEVNVVSTGYETIAKERATGSFTTIGEKIISRSVGTNILNRLESVTSGLLLYPRSLGGNSTKISIHGRSTIFANAAPLIVLNGFPYEGTIDQINPADIETINILKDAAAASVWGTRSGNGVIVITTKSGHKNQKTTINLSSTITIAEKPDQYYIAQISSADYIDLEQFLFSKGFYNSRFSNPYNAVSTAVEIFNQRKNKKISASDSAALISSLKANDVRQDIEKYIYRQRVQQQYALNISGGTENHSYYLSGGYDKNLESKVSDSYSRATLDVKNNFFLLKSKLNIGTDIGIVSSNTKNNAGTYNPFSPYDQIADVNGNSLPVVNRTGFRMSYLDTAGNGQLLDWKYRPKDELSPTTQAKVNQYRIKASLNYKFTKDLDINLSYQFLNERTDRPSSFDPNSYYTRNMINQYSTIKEGVVQRIIPIGNILDQSNSELTSKIFRAQANYTKLIALDHQINAIAGYEGSDGRTISENQTYYGYNPDNLSHANGTINPLEDYPLYYGGLTGKINTHPTLLGYININQSYYINASYAYKKRYVLSASARRDESNIFGVKTNQKGVPLWSIGLAWNLSQESFYPISWLTNLKLRATYGYNGNTDKSVSAYLTSITNGFTNIYGSPTADIQNPPNPSLRWEKVKTKNLGIDFATDNNRISGSIDLYQKNAADLISNNLIAPQTGITQFKGNGATVRTNGIDLIINSTNFDHRFKWNTGFLFSYNKDKVTNYKIKQSSNLQAIQSNTSNPIEGYPYYAIFSFPFAGLDATGAPQGYIDGEPSKDYTTITSSLDLSQIRYYGSASPKYFGSIINTFTYQQFELSVNLVYKLGYYFRRENVFGGSNYGSALSPNFQLADYSKRWQKAGDELHTDIPALTYPNSSARSNFFQYSAALVEKGDHLRLQDIRLSYTLSPNSLLRSIFKNASLFLYARNLGILWRKNKHHIDPDYGATTIPQPFSGSMGINLSF</sequence>
<evidence type="ECO:0000256" key="6">
    <source>
        <dbReference type="ARBA" id="ARBA00023237"/>
    </source>
</evidence>
<gene>
    <name evidence="10" type="ORF">CPT03_13380</name>
</gene>
<dbReference type="InterPro" id="IPR008969">
    <property type="entry name" value="CarboxyPept-like_regulatory"/>
</dbReference>
<keyword evidence="8" id="KW-0732">Signal</keyword>
<dbReference type="KEGG" id="pgs:CPT03_13380"/>
<name>A0A2D1U701_9SPHI</name>
<dbReference type="AlphaFoldDB" id="A0A2D1U701"/>
<keyword evidence="2 7" id="KW-0813">Transport</keyword>
<dbReference type="PROSITE" id="PS52016">
    <property type="entry name" value="TONB_DEPENDENT_REC_3"/>
    <property type="match status" value="1"/>
</dbReference>
<keyword evidence="11" id="KW-1185">Reference proteome</keyword>
<dbReference type="Pfam" id="PF13715">
    <property type="entry name" value="CarbopepD_reg_2"/>
    <property type="match status" value="1"/>
</dbReference>
<keyword evidence="4 7" id="KW-0812">Transmembrane</keyword>
<reference evidence="10 11" key="1">
    <citation type="submission" date="2017-10" db="EMBL/GenBank/DDBJ databases">
        <title>Whole genome of Pedobacter ginsengisoli T01R-27 isolated from tomato rhizosphere.</title>
        <authorList>
            <person name="Weon H.-Y."/>
            <person name="Lee S.A."/>
            <person name="Sang M.K."/>
            <person name="Song J."/>
        </authorList>
    </citation>
    <scope>NUCLEOTIDE SEQUENCE [LARGE SCALE GENOMIC DNA]</scope>
    <source>
        <strain evidence="10 11">T01R-27</strain>
    </source>
</reference>
<dbReference type="InterPro" id="IPR036942">
    <property type="entry name" value="Beta-barrel_TonB_sf"/>
</dbReference>
<comment type="similarity">
    <text evidence="7">Belongs to the TonB-dependent receptor family.</text>
</comment>
<dbReference type="EMBL" id="CP024091">
    <property type="protein sequence ID" value="ATP57389.1"/>
    <property type="molecule type" value="Genomic_DNA"/>
</dbReference>
<dbReference type="Gene3D" id="2.170.130.10">
    <property type="entry name" value="TonB-dependent receptor, plug domain"/>
    <property type="match status" value="1"/>
</dbReference>
<evidence type="ECO:0000313" key="10">
    <source>
        <dbReference type="EMBL" id="ATP57389.1"/>
    </source>
</evidence>
<dbReference type="InterPro" id="IPR012910">
    <property type="entry name" value="Plug_dom"/>
</dbReference>
<dbReference type="SUPFAM" id="SSF56935">
    <property type="entry name" value="Porins"/>
    <property type="match status" value="1"/>
</dbReference>
<feature type="signal peptide" evidence="8">
    <location>
        <begin position="1"/>
        <end position="20"/>
    </location>
</feature>
<evidence type="ECO:0000259" key="9">
    <source>
        <dbReference type="Pfam" id="PF07715"/>
    </source>
</evidence>
<dbReference type="NCBIfam" id="TIGR04057">
    <property type="entry name" value="SusC_RagA_signa"/>
    <property type="match status" value="1"/>
</dbReference>
<evidence type="ECO:0000256" key="7">
    <source>
        <dbReference type="PROSITE-ProRule" id="PRU01360"/>
    </source>
</evidence>
<protein>
    <recommendedName>
        <fullName evidence="9">TonB-dependent receptor plug domain-containing protein</fullName>
    </recommendedName>
</protein>
<dbReference type="InterPro" id="IPR039426">
    <property type="entry name" value="TonB-dep_rcpt-like"/>
</dbReference>
<feature type="domain" description="TonB-dependent receptor plug" evidence="9">
    <location>
        <begin position="115"/>
        <end position="221"/>
    </location>
</feature>
<dbReference type="SUPFAM" id="SSF49464">
    <property type="entry name" value="Carboxypeptidase regulatory domain-like"/>
    <property type="match status" value="1"/>
</dbReference>
<dbReference type="Pfam" id="PF07715">
    <property type="entry name" value="Plug"/>
    <property type="match status" value="1"/>
</dbReference>
<keyword evidence="5 7" id="KW-0472">Membrane</keyword>
<evidence type="ECO:0000256" key="3">
    <source>
        <dbReference type="ARBA" id="ARBA00022452"/>
    </source>
</evidence>
<evidence type="ECO:0000256" key="5">
    <source>
        <dbReference type="ARBA" id="ARBA00023136"/>
    </source>
</evidence>
<dbReference type="NCBIfam" id="TIGR04056">
    <property type="entry name" value="OMP_RagA_SusC"/>
    <property type="match status" value="1"/>
</dbReference>
<organism evidence="10 11">
    <name type="scientific">Pedobacter ginsengisoli</name>
    <dbReference type="NCBI Taxonomy" id="363852"/>
    <lineage>
        <taxon>Bacteria</taxon>
        <taxon>Pseudomonadati</taxon>
        <taxon>Bacteroidota</taxon>
        <taxon>Sphingobacteriia</taxon>
        <taxon>Sphingobacteriales</taxon>
        <taxon>Sphingobacteriaceae</taxon>
        <taxon>Pedobacter</taxon>
    </lineage>
</organism>
<dbReference type="Gene3D" id="2.40.170.20">
    <property type="entry name" value="TonB-dependent receptor, beta-barrel domain"/>
    <property type="match status" value="1"/>
</dbReference>
<evidence type="ECO:0000313" key="11">
    <source>
        <dbReference type="Proteomes" id="UP000223749"/>
    </source>
</evidence>
<accession>A0A2D1U701</accession>